<reference evidence="1" key="2">
    <citation type="submission" date="2020-11" db="EMBL/GenBank/DDBJ databases">
        <authorList>
            <person name="McCartney M.A."/>
            <person name="Auch B."/>
            <person name="Kono T."/>
            <person name="Mallez S."/>
            <person name="Becker A."/>
            <person name="Gohl D.M."/>
            <person name="Silverstein K.A.T."/>
            <person name="Koren S."/>
            <person name="Bechman K.B."/>
            <person name="Herman A."/>
            <person name="Abrahante J.E."/>
            <person name="Garbe J."/>
        </authorList>
    </citation>
    <scope>NUCLEOTIDE SEQUENCE</scope>
    <source>
        <strain evidence="1">Duluth1</strain>
        <tissue evidence="1">Whole animal</tissue>
    </source>
</reference>
<proteinExistence type="predicted"/>
<sequence>MLAYAFALNLGTLSLSSNADKAATTFELIAFAVDTVDIQLQDPGWYMDSAPYVSWSSESCNHTFRWVMIILPSSCRYSSSLISLTG</sequence>
<accession>A0A9D4CA55</accession>
<organism evidence="1 2">
    <name type="scientific">Dreissena polymorpha</name>
    <name type="common">Zebra mussel</name>
    <name type="synonym">Mytilus polymorpha</name>
    <dbReference type="NCBI Taxonomy" id="45954"/>
    <lineage>
        <taxon>Eukaryota</taxon>
        <taxon>Metazoa</taxon>
        <taxon>Spiralia</taxon>
        <taxon>Lophotrochozoa</taxon>
        <taxon>Mollusca</taxon>
        <taxon>Bivalvia</taxon>
        <taxon>Autobranchia</taxon>
        <taxon>Heteroconchia</taxon>
        <taxon>Euheterodonta</taxon>
        <taxon>Imparidentia</taxon>
        <taxon>Neoheterodontei</taxon>
        <taxon>Myida</taxon>
        <taxon>Dreissenoidea</taxon>
        <taxon>Dreissenidae</taxon>
        <taxon>Dreissena</taxon>
    </lineage>
</organism>
<evidence type="ECO:0000313" key="1">
    <source>
        <dbReference type="EMBL" id="KAH3719947.1"/>
    </source>
</evidence>
<dbReference type="Proteomes" id="UP000828390">
    <property type="component" value="Unassembled WGS sequence"/>
</dbReference>
<name>A0A9D4CA55_DREPO</name>
<keyword evidence="2" id="KW-1185">Reference proteome</keyword>
<comment type="caution">
    <text evidence="1">The sequence shown here is derived from an EMBL/GenBank/DDBJ whole genome shotgun (WGS) entry which is preliminary data.</text>
</comment>
<dbReference type="EMBL" id="JAIWYP010000013">
    <property type="protein sequence ID" value="KAH3719947.1"/>
    <property type="molecule type" value="Genomic_DNA"/>
</dbReference>
<dbReference type="AlphaFoldDB" id="A0A9D4CA55"/>
<gene>
    <name evidence="1" type="ORF">DPMN_062832</name>
</gene>
<protein>
    <submittedName>
        <fullName evidence="1">Uncharacterized protein</fullName>
    </submittedName>
</protein>
<reference evidence="1" key="1">
    <citation type="journal article" date="2019" name="bioRxiv">
        <title>The Genome of the Zebra Mussel, Dreissena polymorpha: A Resource for Invasive Species Research.</title>
        <authorList>
            <person name="McCartney M.A."/>
            <person name="Auch B."/>
            <person name="Kono T."/>
            <person name="Mallez S."/>
            <person name="Zhang Y."/>
            <person name="Obille A."/>
            <person name="Becker A."/>
            <person name="Abrahante J.E."/>
            <person name="Garbe J."/>
            <person name="Badalamenti J.P."/>
            <person name="Herman A."/>
            <person name="Mangelson H."/>
            <person name="Liachko I."/>
            <person name="Sullivan S."/>
            <person name="Sone E.D."/>
            <person name="Koren S."/>
            <person name="Silverstein K.A.T."/>
            <person name="Beckman K.B."/>
            <person name="Gohl D.M."/>
        </authorList>
    </citation>
    <scope>NUCLEOTIDE SEQUENCE</scope>
    <source>
        <strain evidence="1">Duluth1</strain>
        <tissue evidence="1">Whole animal</tissue>
    </source>
</reference>
<evidence type="ECO:0000313" key="2">
    <source>
        <dbReference type="Proteomes" id="UP000828390"/>
    </source>
</evidence>